<dbReference type="InterPro" id="IPR001577">
    <property type="entry name" value="Peptidase_M8"/>
</dbReference>
<name>A0A8J4V5R7_9MYCE</name>
<feature type="binding site" evidence="8">
    <location>
        <position position="317"/>
    </location>
    <ligand>
        <name>Zn(2+)</name>
        <dbReference type="ChEBI" id="CHEBI:29105"/>
        <note>catalytic</note>
    </ligand>
</feature>
<dbReference type="PANTHER" id="PTHR10942:SF46">
    <property type="entry name" value="LEISHMANOLYSIN-LIKE PEPTIDASE"/>
    <property type="match status" value="1"/>
</dbReference>
<keyword evidence="2" id="KW-0645">Protease</keyword>
<dbReference type="EMBL" id="AJWJ01000119">
    <property type="protein sequence ID" value="KAF2075002.1"/>
    <property type="molecule type" value="Genomic_DNA"/>
</dbReference>
<protein>
    <recommendedName>
        <fullName evidence="12">Peptidase M8</fullName>
    </recommendedName>
</protein>
<evidence type="ECO:0000256" key="3">
    <source>
        <dbReference type="ARBA" id="ARBA00022723"/>
    </source>
</evidence>
<proteinExistence type="inferred from homology"/>
<comment type="similarity">
    <text evidence="1">Belongs to the peptidase M8 family.</text>
</comment>
<keyword evidence="4" id="KW-0378">Hydrolase</keyword>
<evidence type="ECO:0000256" key="2">
    <source>
        <dbReference type="ARBA" id="ARBA00022670"/>
    </source>
</evidence>
<dbReference type="PANTHER" id="PTHR10942">
    <property type="entry name" value="LEISHMANOLYSIN-LIKE PEPTIDASE"/>
    <property type="match status" value="1"/>
</dbReference>
<evidence type="ECO:0000256" key="1">
    <source>
        <dbReference type="ARBA" id="ARBA00005860"/>
    </source>
</evidence>
<dbReference type="GO" id="GO:0005737">
    <property type="term" value="C:cytoplasm"/>
    <property type="evidence" value="ECO:0007669"/>
    <property type="project" value="TreeGrafter"/>
</dbReference>
<evidence type="ECO:0000256" key="6">
    <source>
        <dbReference type="ARBA" id="ARBA00023049"/>
    </source>
</evidence>
<evidence type="ECO:0008006" key="12">
    <source>
        <dbReference type="Google" id="ProtNLM"/>
    </source>
</evidence>
<keyword evidence="9" id="KW-0732">Signal</keyword>
<dbReference type="SUPFAM" id="SSF55486">
    <property type="entry name" value="Metalloproteases ('zincins'), catalytic domain"/>
    <property type="match status" value="1"/>
</dbReference>
<dbReference type="GO" id="GO:0007155">
    <property type="term" value="P:cell adhesion"/>
    <property type="evidence" value="ECO:0007669"/>
    <property type="project" value="InterPro"/>
</dbReference>
<dbReference type="Proteomes" id="UP000695562">
    <property type="component" value="Unassembled WGS sequence"/>
</dbReference>
<dbReference type="GO" id="GO:0016020">
    <property type="term" value="C:membrane"/>
    <property type="evidence" value="ECO:0007669"/>
    <property type="project" value="InterPro"/>
</dbReference>
<dbReference type="AlphaFoldDB" id="A0A8J4V5R7"/>
<dbReference type="Gene3D" id="2.10.55.10">
    <property type="entry name" value="Leishmanolysin domain 3"/>
    <property type="match status" value="1"/>
</dbReference>
<dbReference type="FunFam" id="3.90.132.10:FF:000001">
    <property type="entry name" value="leishmanolysin-like peptidase isoform X2"/>
    <property type="match status" value="1"/>
</dbReference>
<evidence type="ECO:0000256" key="8">
    <source>
        <dbReference type="PIRSR" id="PIRSR601577-2"/>
    </source>
</evidence>
<evidence type="ECO:0000313" key="11">
    <source>
        <dbReference type="Proteomes" id="UP000695562"/>
    </source>
</evidence>
<dbReference type="Pfam" id="PF01457">
    <property type="entry name" value="Peptidase_M8"/>
    <property type="match status" value="1"/>
</dbReference>
<feature type="active site" evidence="7">
    <location>
        <position position="314"/>
    </location>
</feature>
<reference evidence="10" key="1">
    <citation type="submission" date="2020-01" db="EMBL/GenBank/DDBJ databases">
        <title>Development of genomics and gene disruption for Polysphondylium violaceum indicates a role for the polyketide synthase stlB in stalk morphogenesis.</title>
        <authorList>
            <person name="Narita B."/>
            <person name="Kawabe Y."/>
            <person name="Kin K."/>
            <person name="Saito T."/>
            <person name="Gibbs R."/>
            <person name="Kuspa A."/>
            <person name="Muzny D."/>
            <person name="Queller D."/>
            <person name="Richards S."/>
            <person name="Strassman J."/>
            <person name="Sucgang R."/>
            <person name="Worley K."/>
            <person name="Schaap P."/>
        </authorList>
    </citation>
    <scope>NUCLEOTIDE SEQUENCE</scope>
    <source>
        <strain evidence="10">QSvi11</strain>
    </source>
</reference>
<comment type="cofactor">
    <cofactor evidence="8">
        <name>Zn(2+)</name>
        <dbReference type="ChEBI" id="CHEBI:29105"/>
    </cofactor>
    <text evidence="8">Binds 1 zinc ion per subunit.</text>
</comment>
<feature type="chain" id="PRO_5035187291" description="Peptidase M8" evidence="9">
    <location>
        <begin position="21"/>
        <end position="661"/>
    </location>
</feature>
<evidence type="ECO:0000313" key="10">
    <source>
        <dbReference type="EMBL" id="KAF2075002.1"/>
    </source>
</evidence>
<feature type="signal peptide" evidence="9">
    <location>
        <begin position="1"/>
        <end position="20"/>
    </location>
</feature>
<organism evidence="10 11">
    <name type="scientific">Polysphondylium violaceum</name>
    <dbReference type="NCBI Taxonomy" id="133409"/>
    <lineage>
        <taxon>Eukaryota</taxon>
        <taxon>Amoebozoa</taxon>
        <taxon>Evosea</taxon>
        <taxon>Eumycetozoa</taxon>
        <taxon>Dictyostelia</taxon>
        <taxon>Dictyosteliales</taxon>
        <taxon>Dictyosteliaceae</taxon>
        <taxon>Polysphondylium</taxon>
    </lineage>
</organism>
<dbReference type="Gene3D" id="3.10.170.20">
    <property type="match status" value="1"/>
</dbReference>
<evidence type="ECO:0000256" key="9">
    <source>
        <dbReference type="SAM" id="SignalP"/>
    </source>
</evidence>
<dbReference type="GO" id="GO:0046872">
    <property type="term" value="F:metal ion binding"/>
    <property type="evidence" value="ECO:0007669"/>
    <property type="project" value="UniProtKB-KW"/>
</dbReference>
<sequence>MRYLFNLFICLFLFSSLCHGIKVNDIIDSYYKEFSTQIESTNQQQQLYHNGLQQNKRARAIYNPPTSKKSCIHDEMVLDKFIKKDVDNMGPKKSNKLNIPLAEEYVKDDVGTPIKFFANSTYIDNDELSCRKVGQKVIFSKSTETTTRDCVLDDYGVVTNSPCKYTCTENDILTPELQNLIKNFVVNATIDIFQSLLRVRNHKSNLKLIHEVGEKRPVQCSKGVFIPESLYIDGIDNVDHYLFITSRPTPDPNTIAYSIICDAPVLFYGEKDEDWVYGRPQVSVLNFNPSYFLDVIRKKSKWDFNKYLRVGIHEMVHSLGFSSFLYESFIDPETGAPYYFSGQSVVVDLKIPGMSPAGSRFLRQRSMITSPSVVEYSKKHFGCSDAIGFELEDSGGSGTKGSHWEKRTGAEEIMTGYISELLPVTNLTLSLLYDTGWYIPNFAFGEEIGWGKNMGCDWMNDCNPSSWNQLGYFCEKRGQLGCTANRDGKGVCQVKHYSASIPGIYQHFNSTTFGGSDKSYDYCPFYQVRPAINRHTSYCANFEFPSDESINEEYGEGSKCFEYEFKNYPTSDHYYDSDDSDDNNSYDQLNLACWVHRCNAKNRSLEIKINNFWYTCSGSEFIDVLVPKGTISIKCPYDMCPYEGFKDYNTDKSTNTPNPLH</sequence>
<dbReference type="Gene3D" id="3.90.132.10">
    <property type="entry name" value="Leishmanolysin , domain 2"/>
    <property type="match status" value="1"/>
</dbReference>
<comment type="caution">
    <text evidence="10">The sequence shown here is derived from an EMBL/GenBank/DDBJ whole genome shotgun (WGS) entry which is preliminary data.</text>
</comment>
<dbReference type="GO" id="GO:0004222">
    <property type="term" value="F:metalloendopeptidase activity"/>
    <property type="evidence" value="ECO:0007669"/>
    <property type="project" value="InterPro"/>
</dbReference>
<keyword evidence="6 8" id="KW-0482">Metalloprotease</keyword>
<evidence type="ECO:0000256" key="7">
    <source>
        <dbReference type="PIRSR" id="PIRSR601577-1"/>
    </source>
</evidence>
<gene>
    <name evidence="10" type="ORF">CYY_003698</name>
</gene>
<keyword evidence="3 8" id="KW-0479">Metal-binding</keyword>
<dbReference type="GO" id="GO:0006508">
    <property type="term" value="P:proteolysis"/>
    <property type="evidence" value="ECO:0007669"/>
    <property type="project" value="UniProtKB-KW"/>
</dbReference>
<feature type="binding site" evidence="8">
    <location>
        <position position="313"/>
    </location>
    <ligand>
        <name>Zn(2+)</name>
        <dbReference type="ChEBI" id="CHEBI:29105"/>
        <note>catalytic</note>
    </ligand>
</feature>
<feature type="binding site" evidence="8">
    <location>
        <position position="403"/>
    </location>
    <ligand>
        <name>Zn(2+)</name>
        <dbReference type="ChEBI" id="CHEBI:29105"/>
        <note>catalytic</note>
    </ligand>
</feature>
<evidence type="ECO:0000256" key="4">
    <source>
        <dbReference type="ARBA" id="ARBA00022801"/>
    </source>
</evidence>
<accession>A0A8J4V5R7</accession>
<keyword evidence="11" id="KW-1185">Reference proteome</keyword>
<dbReference type="OrthoDB" id="527990at2759"/>
<keyword evidence="5 8" id="KW-0862">Zinc</keyword>
<evidence type="ECO:0000256" key="5">
    <source>
        <dbReference type="ARBA" id="ARBA00022833"/>
    </source>
</evidence>